<evidence type="ECO:0000313" key="3">
    <source>
        <dbReference type="EMBL" id="MBP3955701.1"/>
    </source>
</evidence>
<evidence type="ECO:0000256" key="1">
    <source>
        <dbReference type="SAM" id="MobiDB-lite"/>
    </source>
</evidence>
<feature type="compositionally biased region" description="Acidic residues" evidence="1">
    <location>
        <begin position="507"/>
        <end position="516"/>
    </location>
</feature>
<dbReference type="CDD" id="cd11297">
    <property type="entry name" value="PIN_LabA-like_N_1"/>
    <property type="match status" value="1"/>
</dbReference>
<feature type="compositionally biased region" description="Low complexity" evidence="1">
    <location>
        <begin position="410"/>
        <end position="419"/>
    </location>
</feature>
<sequence length="516" mass="56386">MKAHRAGDGERSLAVFIDFENMGLGFNNRRDRFEITKVLERLVEKGKIVCKKAYADWSRFGMYTGGLHEAAIELIEIPRRGMSGKNSADIRLVVDAIDLAYSKDHIDTFVIVSGDSDFSPLVSKLKELGKHVIGLGLSDATSDLLRDNCDEFIYYEDLDRAPIIPIAVNEQIPEKKRKVFAILLDSLLALRRENKEVIYSSMLKDTIKRKKPSFNEDYYGYRTFSELLEDAQREGLLELDKHRTSGMYVITRFGLELKSGALPPPVARAIPLPPKNGGEPRKVLELPPRNGNEPKRVVDPPPARAGEGRRVVEPPKPVPLAEKRVVALPVAPLVEKRIVTLPVAPAKPAAPPLKPVAPARPAAPPKPVDRREERDDDRPLGRELVDDFDALDDEPFDEIPSYGPKKVEAKPAAPLKPAVPAKPAPAKPAARSAAKPAAAKEPAKPAAKAKEPAVKSAPKEPARPAAKPPVKEPVVAKEPPAAKEPPPAKAPRRAEPKPAPKPLPPVSDDDEFGAGL</sequence>
<accession>A0ABS5BPP7</accession>
<feature type="compositionally biased region" description="Basic and acidic residues" evidence="1">
    <location>
        <begin position="367"/>
        <end position="385"/>
    </location>
</feature>
<dbReference type="CDD" id="cd10146">
    <property type="entry name" value="LabA_like_C"/>
    <property type="match status" value="1"/>
</dbReference>
<evidence type="ECO:0000313" key="4">
    <source>
        <dbReference type="Proteomes" id="UP000676565"/>
    </source>
</evidence>
<feature type="compositionally biased region" description="Acidic residues" evidence="1">
    <location>
        <begin position="386"/>
        <end position="397"/>
    </location>
</feature>
<protein>
    <submittedName>
        <fullName evidence="3">NYN domain-containing protein</fullName>
    </submittedName>
</protein>
<dbReference type="PANTHER" id="PTHR35811:SF1">
    <property type="entry name" value="HTH OST-TYPE DOMAIN-CONTAINING PROTEIN"/>
    <property type="match status" value="1"/>
</dbReference>
<gene>
    <name evidence="3" type="ORF">J8F10_10450</name>
</gene>
<dbReference type="Proteomes" id="UP000676565">
    <property type="component" value="Unassembled WGS sequence"/>
</dbReference>
<dbReference type="PANTHER" id="PTHR35811">
    <property type="entry name" value="SLR1870 PROTEIN"/>
    <property type="match status" value="1"/>
</dbReference>
<name>A0ABS5BPP7_9BACT</name>
<feature type="region of interest" description="Disordered" evidence="1">
    <location>
        <begin position="270"/>
        <end position="315"/>
    </location>
</feature>
<dbReference type="PROSITE" id="PS51644">
    <property type="entry name" value="HTH_OST"/>
    <property type="match status" value="1"/>
</dbReference>
<proteinExistence type="predicted"/>
<dbReference type="RefSeq" id="WP_210653766.1">
    <property type="nucleotide sequence ID" value="NZ_JAGKQQ010000001.1"/>
</dbReference>
<feature type="compositionally biased region" description="Low complexity" evidence="1">
    <location>
        <begin position="427"/>
        <end position="446"/>
    </location>
</feature>
<dbReference type="InterPro" id="IPR025605">
    <property type="entry name" value="OST-HTH/LOTUS_dom"/>
</dbReference>
<dbReference type="Gene3D" id="3.40.50.1010">
    <property type="entry name" value="5'-nuclease"/>
    <property type="match status" value="1"/>
</dbReference>
<organism evidence="3 4">
    <name type="scientific">Gemmata palustris</name>
    <dbReference type="NCBI Taxonomy" id="2822762"/>
    <lineage>
        <taxon>Bacteria</taxon>
        <taxon>Pseudomonadati</taxon>
        <taxon>Planctomycetota</taxon>
        <taxon>Planctomycetia</taxon>
        <taxon>Gemmatales</taxon>
        <taxon>Gemmataceae</taxon>
        <taxon>Gemmata</taxon>
    </lineage>
</organism>
<feature type="region of interest" description="Disordered" evidence="1">
    <location>
        <begin position="346"/>
        <end position="516"/>
    </location>
</feature>
<feature type="domain" description="HTH OST-type" evidence="2">
    <location>
        <begin position="176"/>
        <end position="254"/>
    </location>
</feature>
<keyword evidence="4" id="KW-1185">Reference proteome</keyword>
<dbReference type="EMBL" id="JAGKQQ010000001">
    <property type="protein sequence ID" value="MBP3955701.1"/>
    <property type="molecule type" value="Genomic_DNA"/>
</dbReference>
<dbReference type="Pfam" id="PF01936">
    <property type="entry name" value="NYN"/>
    <property type="match status" value="1"/>
</dbReference>
<dbReference type="InterPro" id="IPR021139">
    <property type="entry name" value="NYN"/>
</dbReference>
<evidence type="ECO:0000259" key="2">
    <source>
        <dbReference type="PROSITE" id="PS51644"/>
    </source>
</evidence>
<reference evidence="3 4" key="1">
    <citation type="submission" date="2021-04" db="EMBL/GenBank/DDBJ databases">
        <authorList>
            <person name="Ivanova A."/>
        </authorList>
    </citation>
    <scope>NUCLEOTIDE SEQUENCE [LARGE SCALE GENOMIC DNA]</scope>
    <source>
        <strain evidence="3 4">G18</strain>
    </source>
</reference>
<feature type="compositionally biased region" description="Basic and acidic residues" evidence="1">
    <location>
        <begin position="448"/>
        <end position="462"/>
    </location>
</feature>
<comment type="caution">
    <text evidence="3">The sequence shown here is derived from an EMBL/GenBank/DDBJ whole genome shotgun (WGS) entry which is preliminary data.</text>
</comment>